<protein>
    <recommendedName>
        <fullName evidence="2">acetyl-CoA carboxytransferase</fullName>
        <ecNumber evidence="2">2.1.3.15</ecNumber>
    </recommendedName>
</protein>
<dbReference type="InterPro" id="IPR001095">
    <property type="entry name" value="Acetyl_CoA_COase_a_su"/>
</dbReference>
<evidence type="ECO:0000313" key="13">
    <source>
        <dbReference type="Proteomes" id="UP000051442"/>
    </source>
</evidence>
<reference evidence="12 13" key="1">
    <citation type="journal article" date="2015" name="Genome Announc.">
        <title>Expanding the biotechnology potential of lactobacilli through comparative genomics of 213 strains and associated genera.</title>
        <authorList>
            <person name="Sun Z."/>
            <person name="Harris H.M."/>
            <person name="McCann A."/>
            <person name="Guo C."/>
            <person name="Argimon S."/>
            <person name="Zhang W."/>
            <person name="Yang X."/>
            <person name="Jeffery I.B."/>
            <person name="Cooney J.C."/>
            <person name="Kagawa T.F."/>
            <person name="Liu W."/>
            <person name="Song Y."/>
            <person name="Salvetti E."/>
            <person name="Wrobel A."/>
            <person name="Rasinkangas P."/>
            <person name="Parkhill J."/>
            <person name="Rea M.C."/>
            <person name="O'Sullivan O."/>
            <person name="Ritari J."/>
            <person name="Douillard F.P."/>
            <person name="Paul Ross R."/>
            <person name="Yang R."/>
            <person name="Briner A.E."/>
            <person name="Felis G.E."/>
            <person name="de Vos W.M."/>
            <person name="Barrangou R."/>
            <person name="Klaenhammer T.R."/>
            <person name="Caufield P.W."/>
            <person name="Cui Y."/>
            <person name="Zhang H."/>
            <person name="O'Toole P.W."/>
        </authorList>
    </citation>
    <scope>NUCLEOTIDE SEQUENCE [LARGE SCALE GENOMIC DNA]</scope>
    <source>
        <strain evidence="12 13">DSM 23365</strain>
    </source>
</reference>
<keyword evidence="7" id="KW-0067">ATP-binding</keyword>
<dbReference type="GO" id="GO:0016743">
    <property type="term" value="F:carboxyl- or carbamoyltransferase activity"/>
    <property type="evidence" value="ECO:0007669"/>
    <property type="project" value="InterPro"/>
</dbReference>
<dbReference type="GO" id="GO:0005524">
    <property type="term" value="F:ATP binding"/>
    <property type="evidence" value="ECO:0007669"/>
    <property type="project" value="UniProtKB-KW"/>
</dbReference>
<evidence type="ECO:0000256" key="10">
    <source>
        <dbReference type="ARBA" id="ARBA00049152"/>
    </source>
</evidence>
<organism evidence="12 13">
    <name type="scientific">Secundilactobacillus similis DSM 23365 = JCM 2765</name>
    <dbReference type="NCBI Taxonomy" id="1423804"/>
    <lineage>
        <taxon>Bacteria</taxon>
        <taxon>Bacillati</taxon>
        <taxon>Bacillota</taxon>
        <taxon>Bacilli</taxon>
        <taxon>Lactobacillales</taxon>
        <taxon>Lactobacillaceae</taxon>
        <taxon>Secundilactobacillus</taxon>
    </lineage>
</organism>
<dbReference type="GO" id="GO:0006633">
    <property type="term" value="P:fatty acid biosynthetic process"/>
    <property type="evidence" value="ECO:0007669"/>
    <property type="project" value="UniProtKB-KW"/>
</dbReference>
<dbReference type="Proteomes" id="UP000051442">
    <property type="component" value="Unassembled WGS sequence"/>
</dbReference>
<name>A0A0R2F628_9LACO</name>
<dbReference type="PATRIC" id="fig|1423804.4.peg.780"/>
<evidence type="ECO:0000256" key="6">
    <source>
        <dbReference type="ARBA" id="ARBA00022832"/>
    </source>
</evidence>
<keyword evidence="9" id="KW-0275">Fatty acid biosynthesis</keyword>
<evidence type="ECO:0000256" key="1">
    <source>
        <dbReference type="ARBA" id="ARBA00004956"/>
    </source>
</evidence>
<keyword evidence="4 12" id="KW-0808">Transferase</keyword>
<dbReference type="Gene3D" id="3.90.226.10">
    <property type="entry name" value="2-enoyl-CoA Hydratase, Chain A, domain 1"/>
    <property type="match status" value="1"/>
</dbReference>
<dbReference type="InterPro" id="IPR029045">
    <property type="entry name" value="ClpP/crotonase-like_dom_sf"/>
</dbReference>
<evidence type="ECO:0000259" key="11">
    <source>
        <dbReference type="PROSITE" id="PS50989"/>
    </source>
</evidence>
<comment type="caution">
    <text evidence="12">The sequence shown here is derived from an EMBL/GenBank/DDBJ whole genome shotgun (WGS) entry which is preliminary data.</text>
</comment>
<dbReference type="PRINTS" id="PR01069">
    <property type="entry name" value="ACCCTRFRASEA"/>
</dbReference>
<dbReference type="GO" id="GO:2001295">
    <property type="term" value="P:malonyl-CoA biosynthetic process"/>
    <property type="evidence" value="ECO:0007669"/>
    <property type="project" value="UniProtKB-UniPathway"/>
</dbReference>
<evidence type="ECO:0000256" key="8">
    <source>
        <dbReference type="ARBA" id="ARBA00023098"/>
    </source>
</evidence>
<dbReference type="SUPFAM" id="SSF52096">
    <property type="entry name" value="ClpP/crotonase"/>
    <property type="match status" value="1"/>
</dbReference>
<keyword evidence="8" id="KW-0443">Lipid metabolism</keyword>
<evidence type="ECO:0000256" key="4">
    <source>
        <dbReference type="ARBA" id="ARBA00022679"/>
    </source>
</evidence>
<dbReference type="PANTHER" id="PTHR42853:SF3">
    <property type="entry name" value="ACETYL-COENZYME A CARBOXYLASE CARBOXYL TRANSFERASE SUBUNIT ALPHA, CHLOROPLASTIC"/>
    <property type="match status" value="1"/>
</dbReference>
<dbReference type="GO" id="GO:0009317">
    <property type="term" value="C:acetyl-CoA carboxylase complex"/>
    <property type="evidence" value="ECO:0007669"/>
    <property type="project" value="InterPro"/>
</dbReference>
<keyword evidence="13" id="KW-1185">Reference proteome</keyword>
<accession>A0A0R2F628</accession>
<dbReference type="UniPathway" id="UPA00655">
    <property type="reaction ID" value="UER00711"/>
</dbReference>
<evidence type="ECO:0000313" key="12">
    <source>
        <dbReference type="EMBL" id="KRN22891.1"/>
    </source>
</evidence>
<evidence type="ECO:0000256" key="7">
    <source>
        <dbReference type="ARBA" id="ARBA00022840"/>
    </source>
</evidence>
<evidence type="ECO:0000256" key="9">
    <source>
        <dbReference type="ARBA" id="ARBA00023160"/>
    </source>
</evidence>
<evidence type="ECO:0000256" key="5">
    <source>
        <dbReference type="ARBA" id="ARBA00022741"/>
    </source>
</evidence>
<dbReference type="PANTHER" id="PTHR42853">
    <property type="entry name" value="ACETYL-COENZYME A CARBOXYLASE CARBOXYL TRANSFERASE SUBUNIT ALPHA"/>
    <property type="match status" value="1"/>
</dbReference>
<keyword evidence="5" id="KW-0547">Nucleotide-binding</keyword>
<dbReference type="PROSITE" id="PS50989">
    <property type="entry name" value="COA_CT_CTER"/>
    <property type="match status" value="1"/>
</dbReference>
<dbReference type="AlphaFoldDB" id="A0A0R2F628"/>
<keyword evidence="6" id="KW-0276">Fatty acid metabolism</keyword>
<evidence type="ECO:0000256" key="3">
    <source>
        <dbReference type="ARBA" id="ARBA00022516"/>
    </source>
</evidence>
<dbReference type="Pfam" id="PF03255">
    <property type="entry name" value="ACCA"/>
    <property type="match status" value="1"/>
</dbReference>
<comment type="pathway">
    <text evidence="1">Lipid metabolism; malonyl-CoA biosynthesis; malonyl-CoA from acetyl-CoA: step 1/1.</text>
</comment>
<dbReference type="NCBIfam" id="NF041504">
    <property type="entry name" value="AccA_sub"/>
    <property type="match status" value="1"/>
</dbReference>
<comment type="catalytic activity">
    <reaction evidence="10">
        <text>N(6)-carboxybiotinyl-L-lysyl-[protein] + acetyl-CoA = N(6)-biotinyl-L-lysyl-[protein] + malonyl-CoA</text>
        <dbReference type="Rhea" id="RHEA:54728"/>
        <dbReference type="Rhea" id="RHEA-COMP:10505"/>
        <dbReference type="Rhea" id="RHEA-COMP:10506"/>
        <dbReference type="ChEBI" id="CHEBI:57288"/>
        <dbReference type="ChEBI" id="CHEBI:57384"/>
        <dbReference type="ChEBI" id="CHEBI:83144"/>
        <dbReference type="ChEBI" id="CHEBI:83145"/>
        <dbReference type="EC" id="2.1.3.15"/>
    </reaction>
</comment>
<dbReference type="InterPro" id="IPR011763">
    <property type="entry name" value="COA_CT_C"/>
</dbReference>
<dbReference type="OrthoDB" id="9808023at2"/>
<evidence type="ECO:0000256" key="2">
    <source>
        <dbReference type="ARBA" id="ARBA00011883"/>
    </source>
</evidence>
<dbReference type="GO" id="GO:0003989">
    <property type="term" value="F:acetyl-CoA carboxylase activity"/>
    <property type="evidence" value="ECO:0007669"/>
    <property type="project" value="InterPro"/>
</dbReference>
<keyword evidence="3" id="KW-0444">Lipid biosynthesis</keyword>
<dbReference type="EC" id="2.1.3.15" evidence="2"/>
<dbReference type="STRING" id="1423804.FD14_GL000728"/>
<feature type="domain" description="CoA carboxyltransferase C-terminal" evidence="11">
    <location>
        <begin position="1"/>
        <end position="237"/>
    </location>
</feature>
<gene>
    <name evidence="12" type="ORF">FD14_GL000728</name>
</gene>
<dbReference type="EMBL" id="AYZM01000091">
    <property type="protein sequence ID" value="KRN22891.1"/>
    <property type="molecule type" value="Genomic_DNA"/>
</dbReference>
<sequence length="257" mass="28172">MGDHKMTQTSQIVTGARSDQKANTTEIIEALVDDFFECHGDQLTGDDSAIIAGLATLNGQSVAIIATQKGNTLEERLATHFGSPEPAGYRKALRVMHLAEKLNFPIITLINTPGAYPGADAEAAGQGQMIAKNIREMLAITVPILTIIIGEAGSGGALALACSDQIWMLENSMYSILSPEGFAAIMWKDAHRADEAAELMRLTPEWLLKQHAIHRIIPDAWLRSPKLKQAIITELTQLSAQDTAERLQERQHFFRKF</sequence>
<proteinExistence type="predicted"/>